<name>A0AC35GFQ8_9BILA</name>
<organism evidence="1 2">
    <name type="scientific">Panagrolaimus sp. PS1159</name>
    <dbReference type="NCBI Taxonomy" id="55785"/>
    <lineage>
        <taxon>Eukaryota</taxon>
        <taxon>Metazoa</taxon>
        <taxon>Ecdysozoa</taxon>
        <taxon>Nematoda</taxon>
        <taxon>Chromadorea</taxon>
        <taxon>Rhabditida</taxon>
        <taxon>Tylenchina</taxon>
        <taxon>Panagrolaimomorpha</taxon>
        <taxon>Panagrolaimoidea</taxon>
        <taxon>Panagrolaimidae</taxon>
        <taxon>Panagrolaimus</taxon>
    </lineage>
</organism>
<evidence type="ECO:0000313" key="2">
    <source>
        <dbReference type="WBParaSite" id="PS1159_v2.g4911.t1"/>
    </source>
</evidence>
<protein>
    <submittedName>
        <fullName evidence="2">Innexin</fullName>
    </submittedName>
</protein>
<dbReference type="Proteomes" id="UP000887580">
    <property type="component" value="Unplaced"/>
</dbReference>
<accession>A0AC35GFQ8</accession>
<proteinExistence type="predicted"/>
<evidence type="ECO:0000313" key="1">
    <source>
        <dbReference type="Proteomes" id="UP000887580"/>
    </source>
</evidence>
<reference evidence="2" key="1">
    <citation type="submission" date="2022-11" db="UniProtKB">
        <authorList>
            <consortium name="WormBaseParasite"/>
        </authorList>
    </citation>
    <scope>IDENTIFICATION</scope>
</reference>
<dbReference type="WBParaSite" id="PS1159_v2.g4911.t1">
    <property type="protein sequence ID" value="PS1159_v2.g4911.t1"/>
    <property type="gene ID" value="PS1159_v2.g4911"/>
</dbReference>
<sequence>MALFMHAVFFFAPKMFWHFAARHSELDYLSIINFTRGLRKNIGEELHTNVKKMTNFMARHMGSDKHESIFFLIRSPIVLLYLLKKWLYVINAFLQFYFVIHFVGDGSFLWGVHTFLYAYSGFGKFYYAVGHNETRLLPTSPNFPTFTYCKIPYFVDGRQEFDQAHCVMTINYLTEKIYMIAYFWILVVAISALLSALYATVWYSFPYFRINFVTSRIRKTKLGVTPWEVRRFLNNFLHADGLLAMNLIENSCDKTLSEKFLGELWDKWQENRKSTYKHYPQPLDSSNKHVVEFDPKAPLI</sequence>